<sequence>MAERKYEITSTGVNVKGNHYEHRDYGPFVPNRNSYRYLNSGGGEFHSNPNGSRYYVGKWGNSWYEPPGHVHSSGLSATNSRDHSCRQCLGQSQATSQPDSSSLEAGARHDATSSENGSFHRADDGGSFPTDSGLKEDNSQRYVVDQGHNPDDEDGRPKQEDAGRHEYDLRDGNTNYGQVGDSEDNGHEHDYEDDGYSGYCHNDDVYGWNDACGYGDVDDYSYDYDCCGEGDGYY</sequence>
<accession>A0ABR0JUK1</accession>
<organism evidence="2 3">
    <name type="scientific">Lithohypha guttulata</name>
    <dbReference type="NCBI Taxonomy" id="1690604"/>
    <lineage>
        <taxon>Eukaryota</taxon>
        <taxon>Fungi</taxon>
        <taxon>Dikarya</taxon>
        <taxon>Ascomycota</taxon>
        <taxon>Pezizomycotina</taxon>
        <taxon>Eurotiomycetes</taxon>
        <taxon>Chaetothyriomycetidae</taxon>
        <taxon>Chaetothyriales</taxon>
        <taxon>Trichomeriaceae</taxon>
        <taxon>Lithohypha</taxon>
    </lineage>
</organism>
<gene>
    <name evidence="2" type="ORF">LTR24_010370</name>
</gene>
<feature type="compositionally biased region" description="Basic and acidic residues" evidence="1">
    <location>
        <begin position="106"/>
        <end position="124"/>
    </location>
</feature>
<evidence type="ECO:0000313" key="3">
    <source>
        <dbReference type="Proteomes" id="UP001345013"/>
    </source>
</evidence>
<proteinExistence type="predicted"/>
<protein>
    <submittedName>
        <fullName evidence="2">Uncharacterized protein</fullName>
    </submittedName>
</protein>
<feature type="compositionally biased region" description="Basic and acidic residues" evidence="1">
    <location>
        <begin position="155"/>
        <end position="171"/>
    </location>
</feature>
<comment type="caution">
    <text evidence="2">The sequence shown here is derived from an EMBL/GenBank/DDBJ whole genome shotgun (WGS) entry which is preliminary data.</text>
</comment>
<evidence type="ECO:0000256" key="1">
    <source>
        <dbReference type="SAM" id="MobiDB-lite"/>
    </source>
</evidence>
<dbReference type="Proteomes" id="UP001345013">
    <property type="component" value="Unassembled WGS sequence"/>
</dbReference>
<dbReference type="EMBL" id="JAVRRG010000316">
    <property type="protein sequence ID" value="KAK5073306.1"/>
    <property type="molecule type" value="Genomic_DNA"/>
</dbReference>
<feature type="compositionally biased region" description="Polar residues" evidence="1">
    <location>
        <begin position="89"/>
        <end position="103"/>
    </location>
</feature>
<feature type="region of interest" description="Disordered" evidence="1">
    <location>
        <begin position="71"/>
        <end position="191"/>
    </location>
</feature>
<name>A0ABR0JUK1_9EURO</name>
<reference evidence="2 3" key="1">
    <citation type="submission" date="2023-08" db="EMBL/GenBank/DDBJ databases">
        <title>Black Yeasts Isolated from many extreme environments.</title>
        <authorList>
            <person name="Coleine C."/>
            <person name="Stajich J.E."/>
            <person name="Selbmann L."/>
        </authorList>
    </citation>
    <scope>NUCLEOTIDE SEQUENCE [LARGE SCALE GENOMIC DNA]</scope>
    <source>
        <strain evidence="2 3">CCFEE 5885</strain>
    </source>
</reference>
<keyword evidence="3" id="KW-1185">Reference proteome</keyword>
<evidence type="ECO:0000313" key="2">
    <source>
        <dbReference type="EMBL" id="KAK5073306.1"/>
    </source>
</evidence>